<comment type="subcellular location">
    <subcellularLocation>
        <location evidence="1">Membrane</location>
        <topology evidence="1">Multi-pass membrane protein</topology>
    </subcellularLocation>
</comment>
<feature type="transmembrane region" description="Helical" evidence="7">
    <location>
        <begin position="212"/>
        <end position="231"/>
    </location>
</feature>
<dbReference type="PANTHER" id="PTHR21716:SF64">
    <property type="entry name" value="AI-2 TRANSPORT PROTEIN TQSA"/>
    <property type="match status" value="1"/>
</dbReference>
<accession>A0ABY8MJY2</accession>
<feature type="transmembrane region" description="Helical" evidence="7">
    <location>
        <begin position="265"/>
        <end position="288"/>
    </location>
</feature>
<dbReference type="InterPro" id="IPR002549">
    <property type="entry name" value="AI-2E-like"/>
</dbReference>
<evidence type="ECO:0000256" key="2">
    <source>
        <dbReference type="ARBA" id="ARBA00009773"/>
    </source>
</evidence>
<dbReference type="RefSeq" id="WP_326928393.1">
    <property type="nucleotide sequence ID" value="NZ_CP123443.1"/>
</dbReference>
<evidence type="ECO:0000256" key="7">
    <source>
        <dbReference type="SAM" id="Phobius"/>
    </source>
</evidence>
<feature type="transmembrane region" description="Helical" evidence="7">
    <location>
        <begin position="371"/>
        <end position="393"/>
    </location>
</feature>
<evidence type="ECO:0000256" key="3">
    <source>
        <dbReference type="ARBA" id="ARBA00022692"/>
    </source>
</evidence>
<feature type="region of interest" description="Disordered" evidence="6">
    <location>
        <begin position="17"/>
        <end position="36"/>
    </location>
</feature>
<keyword evidence="5 7" id="KW-0472">Membrane</keyword>
<feature type="transmembrane region" description="Helical" evidence="7">
    <location>
        <begin position="97"/>
        <end position="115"/>
    </location>
</feature>
<proteinExistence type="inferred from homology"/>
<feature type="transmembrane region" description="Helical" evidence="7">
    <location>
        <begin position="332"/>
        <end position="351"/>
    </location>
</feature>
<gene>
    <name evidence="8" type="ORF">P0082_04820</name>
</gene>
<name>A0ABY8MJY2_9SPIO</name>
<organism evidence="8 9">
    <name type="scientific">Candidatus Haliotispira prima</name>
    <dbReference type="NCBI Taxonomy" id="3034016"/>
    <lineage>
        <taxon>Bacteria</taxon>
        <taxon>Pseudomonadati</taxon>
        <taxon>Spirochaetota</taxon>
        <taxon>Spirochaetia</taxon>
        <taxon>Spirochaetales</taxon>
        <taxon>Spirochaetaceae</taxon>
        <taxon>Candidatus Haliotispira</taxon>
    </lineage>
</organism>
<keyword evidence="3 7" id="KW-0812">Transmembrane</keyword>
<reference evidence="8 9" key="1">
    <citation type="submission" date="2023-04" db="EMBL/GenBank/DDBJ databases">
        <title>Spirochaete genome identified in red abalone sample constitutes a novel genus.</title>
        <authorList>
            <person name="Sharma S.P."/>
            <person name="Purcell C.M."/>
            <person name="Hyde J.R."/>
            <person name="Severin A.J."/>
        </authorList>
    </citation>
    <scope>NUCLEOTIDE SEQUENCE [LARGE SCALE GENOMIC DNA]</scope>
    <source>
        <strain evidence="8 9">SP-2023</strain>
    </source>
</reference>
<feature type="transmembrane region" description="Helical" evidence="7">
    <location>
        <begin position="294"/>
        <end position="320"/>
    </location>
</feature>
<evidence type="ECO:0000256" key="1">
    <source>
        <dbReference type="ARBA" id="ARBA00004141"/>
    </source>
</evidence>
<protein>
    <submittedName>
        <fullName evidence="8">AI-2E family transporter</fullName>
    </submittedName>
</protein>
<keyword evidence="9" id="KW-1185">Reference proteome</keyword>
<dbReference type="Pfam" id="PF01594">
    <property type="entry name" value="AI-2E_transport"/>
    <property type="match status" value="1"/>
</dbReference>
<evidence type="ECO:0000313" key="8">
    <source>
        <dbReference type="EMBL" id="WGK70186.1"/>
    </source>
</evidence>
<feature type="transmembrane region" description="Helical" evidence="7">
    <location>
        <begin position="72"/>
        <end position="91"/>
    </location>
</feature>
<comment type="similarity">
    <text evidence="2">Belongs to the autoinducer-2 exporter (AI-2E) (TC 2.A.86) family.</text>
</comment>
<dbReference type="Proteomes" id="UP001228690">
    <property type="component" value="Chromosome"/>
</dbReference>
<evidence type="ECO:0000256" key="5">
    <source>
        <dbReference type="ARBA" id="ARBA00023136"/>
    </source>
</evidence>
<feature type="transmembrane region" description="Helical" evidence="7">
    <location>
        <begin position="127"/>
        <end position="151"/>
    </location>
</feature>
<evidence type="ECO:0000256" key="4">
    <source>
        <dbReference type="ARBA" id="ARBA00022989"/>
    </source>
</evidence>
<dbReference type="PANTHER" id="PTHR21716">
    <property type="entry name" value="TRANSMEMBRANE PROTEIN"/>
    <property type="match status" value="1"/>
</dbReference>
<evidence type="ECO:0000313" key="9">
    <source>
        <dbReference type="Proteomes" id="UP001228690"/>
    </source>
</evidence>
<evidence type="ECO:0000256" key="6">
    <source>
        <dbReference type="SAM" id="MobiDB-lite"/>
    </source>
</evidence>
<sequence length="428" mass="48229">MKLPTVFSSLQRKLGLSSHRRSDSGSGLFSGKKTKQADLQKAELQRKLQQREQEHEYWLQMRREQSKLLSRLSLNNSLLAFIVIIICLGILKITASFSIPMVLGLFLFMMLFPHVERLHNQWSVPYGLSCVIVLALFYLVSSLLLLLISMASFTSLAENLPAYQAKWKTLSEMISQQIDQYGIDLSRLIDPNLIGKSLGSIGSLLGTVSEGLSGLFSSSFIIFLVLLFLLLEGKSFFHTIERCFEPEKSRSLIDIYRSSVQQIGFYLLLKTMISLLTGAVIGVGLWLLGVDFPMVWGILAFALNFIPSIGSIFHTGLVTLFSLLQFSDNLPFVLLVLLFLLAIQFVIGNYLEPMVQGNRLRLSPVFILLSLYVWGYIWGITGMLLSVPILSVVKTICQNVPWLHTFAYILENTGYRNVQKTDKNGQRP</sequence>
<keyword evidence="4 7" id="KW-1133">Transmembrane helix</keyword>
<dbReference type="EMBL" id="CP123443">
    <property type="protein sequence ID" value="WGK70186.1"/>
    <property type="molecule type" value="Genomic_DNA"/>
</dbReference>